<dbReference type="InterPro" id="IPR000160">
    <property type="entry name" value="GGDEF_dom"/>
</dbReference>
<feature type="transmembrane region" description="Helical" evidence="1">
    <location>
        <begin position="232"/>
        <end position="249"/>
    </location>
</feature>
<feature type="transmembrane region" description="Helical" evidence="1">
    <location>
        <begin position="199"/>
        <end position="220"/>
    </location>
</feature>
<dbReference type="Proteomes" id="UP000636960">
    <property type="component" value="Unassembled WGS sequence"/>
</dbReference>
<keyword evidence="1" id="KW-1133">Transmembrane helix</keyword>
<gene>
    <name evidence="3" type="ORF">Ari01nite_51630</name>
</gene>
<dbReference type="EMBL" id="BOMV01000057">
    <property type="protein sequence ID" value="GIE97698.1"/>
    <property type="molecule type" value="Genomic_DNA"/>
</dbReference>
<evidence type="ECO:0000259" key="2">
    <source>
        <dbReference type="PROSITE" id="PS50887"/>
    </source>
</evidence>
<dbReference type="Pfam" id="PF00990">
    <property type="entry name" value="GGDEF"/>
    <property type="match status" value="1"/>
</dbReference>
<proteinExistence type="predicted"/>
<feature type="transmembrane region" description="Helical" evidence="1">
    <location>
        <begin position="169"/>
        <end position="187"/>
    </location>
</feature>
<keyword evidence="1" id="KW-0812">Transmembrane</keyword>
<dbReference type="PROSITE" id="PS50887">
    <property type="entry name" value="GGDEF"/>
    <property type="match status" value="1"/>
</dbReference>
<protein>
    <recommendedName>
        <fullName evidence="2">GGDEF domain-containing protein</fullName>
    </recommendedName>
</protein>
<dbReference type="RefSeq" id="WP_203784734.1">
    <property type="nucleotide sequence ID" value="NZ_BOMV01000057.1"/>
</dbReference>
<feature type="domain" description="GGDEF" evidence="2">
    <location>
        <begin position="354"/>
        <end position="488"/>
    </location>
</feature>
<name>A0A919K313_9ACTN</name>
<feature type="transmembrane region" description="Helical" evidence="1">
    <location>
        <begin position="67"/>
        <end position="88"/>
    </location>
</feature>
<dbReference type="SUPFAM" id="SSF55073">
    <property type="entry name" value="Nucleotide cyclase"/>
    <property type="match status" value="1"/>
</dbReference>
<dbReference type="AlphaFoldDB" id="A0A919K313"/>
<reference evidence="3" key="1">
    <citation type="submission" date="2021-01" db="EMBL/GenBank/DDBJ databases">
        <title>Whole genome shotgun sequence of Actinoplanes rishiriensis NBRC 108556.</title>
        <authorList>
            <person name="Komaki H."/>
            <person name="Tamura T."/>
        </authorList>
    </citation>
    <scope>NUCLEOTIDE SEQUENCE</scope>
    <source>
        <strain evidence="3">NBRC 108556</strain>
    </source>
</reference>
<comment type="caution">
    <text evidence="3">The sequence shown here is derived from an EMBL/GenBank/DDBJ whole genome shotgun (WGS) entry which is preliminary data.</text>
</comment>
<evidence type="ECO:0000256" key="1">
    <source>
        <dbReference type="SAM" id="Phobius"/>
    </source>
</evidence>
<dbReference type="SMART" id="SM00267">
    <property type="entry name" value="GGDEF"/>
    <property type="match status" value="1"/>
</dbReference>
<keyword evidence="4" id="KW-1185">Reference proteome</keyword>
<sequence>MGRRGWLPVWPLVLLGLNSALLLAMSGSADYEARKWILGLVANVIGLSVTLWAAFQRGVPARQRRPWKFFAAYWMLLLASATFMMAAFRDPAHQDMTMMIPGAMLWVAAGIPTLLALLSFPVRRMSGSERIRFGLDMATVCGGGFIPLWFLVLAPVVGSDWDTRHAFTIAQPIEHLLLIFVASAVLLRAGITSVRHPLAIILSGQAVIAVGVVWVAYLMVQGGTMPGVPLDLVLQGGTYLLVLGMAVQVRNAGRTDAETVAGPNTRRPALVPYVALGLGYSCLVAAAFGREAGLWAGMIGGALVMTGAVAARQIFALRENHHFVVRDALTGLASRIFLHDMLHRAVERTKRTSRPTAVLLIDLNGFKPINDKYGHAAGDELLTAFGARLGSCVSTGDTVGRLGGDEFAVVLPDVTDAMSALRVADTIIATCVEPFTVADHEVLVGASIGVSINGDGEPLTGHELLRRADVAMYRAKQHSAGNAYLYDLSMDIDPDSVPEPTPMPGLSTDELAELDRLRSRIADLERKGLSAAGAMTESVSR</sequence>
<organism evidence="3 4">
    <name type="scientific">Paractinoplanes rishiriensis</name>
    <dbReference type="NCBI Taxonomy" id="1050105"/>
    <lineage>
        <taxon>Bacteria</taxon>
        <taxon>Bacillati</taxon>
        <taxon>Actinomycetota</taxon>
        <taxon>Actinomycetes</taxon>
        <taxon>Micromonosporales</taxon>
        <taxon>Micromonosporaceae</taxon>
        <taxon>Paractinoplanes</taxon>
    </lineage>
</organism>
<feature type="transmembrane region" description="Helical" evidence="1">
    <location>
        <begin position="294"/>
        <end position="311"/>
    </location>
</feature>
<dbReference type="InterPro" id="IPR029787">
    <property type="entry name" value="Nucleotide_cyclase"/>
</dbReference>
<feature type="transmembrane region" description="Helical" evidence="1">
    <location>
        <begin position="100"/>
        <end position="121"/>
    </location>
</feature>
<feature type="transmembrane region" description="Helical" evidence="1">
    <location>
        <begin position="270"/>
        <end position="288"/>
    </location>
</feature>
<dbReference type="Gene3D" id="3.30.70.270">
    <property type="match status" value="1"/>
</dbReference>
<dbReference type="InterPro" id="IPR052163">
    <property type="entry name" value="DGC-Regulatory_Protein"/>
</dbReference>
<keyword evidence="1" id="KW-0472">Membrane</keyword>
<feature type="transmembrane region" description="Helical" evidence="1">
    <location>
        <begin position="36"/>
        <end position="55"/>
    </location>
</feature>
<dbReference type="CDD" id="cd01949">
    <property type="entry name" value="GGDEF"/>
    <property type="match status" value="1"/>
</dbReference>
<dbReference type="PANTHER" id="PTHR46663">
    <property type="entry name" value="DIGUANYLATE CYCLASE DGCT-RELATED"/>
    <property type="match status" value="1"/>
</dbReference>
<dbReference type="NCBIfam" id="TIGR00254">
    <property type="entry name" value="GGDEF"/>
    <property type="match status" value="1"/>
</dbReference>
<evidence type="ECO:0000313" key="3">
    <source>
        <dbReference type="EMBL" id="GIE97698.1"/>
    </source>
</evidence>
<evidence type="ECO:0000313" key="4">
    <source>
        <dbReference type="Proteomes" id="UP000636960"/>
    </source>
</evidence>
<dbReference type="InterPro" id="IPR043128">
    <property type="entry name" value="Rev_trsase/Diguanyl_cyclase"/>
</dbReference>
<dbReference type="PANTHER" id="PTHR46663:SF2">
    <property type="entry name" value="GGDEF DOMAIN-CONTAINING PROTEIN"/>
    <property type="match status" value="1"/>
</dbReference>
<accession>A0A919K313</accession>
<feature type="transmembrane region" description="Helical" evidence="1">
    <location>
        <begin position="133"/>
        <end position="157"/>
    </location>
</feature>